<feature type="domain" description="MoaB/Mog" evidence="5">
    <location>
        <begin position="11"/>
        <end position="155"/>
    </location>
</feature>
<dbReference type="InterPro" id="IPR012245">
    <property type="entry name" value="MoaB"/>
</dbReference>
<dbReference type="RefSeq" id="WP_272740160.1">
    <property type="nucleotide sequence ID" value="NZ_JAQQKW010000002.1"/>
</dbReference>
<evidence type="ECO:0000256" key="1">
    <source>
        <dbReference type="ARBA" id="ARBA00005046"/>
    </source>
</evidence>
<dbReference type="PROSITE" id="PS01078">
    <property type="entry name" value="MOCF_BIOSYNTHESIS_1"/>
    <property type="match status" value="1"/>
</dbReference>
<dbReference type="InterPro" id="IPR008284">
    <property type="entry name" value="MoCF_biosynth_CS"/>
</dbReference>
<name>A0ABT5IB34_9CAUL</name>
<evidence type="ECO:0000313" key="7">
    <source>
        <dbReference type="Proteomes" id="UP001216595"/>
    </source>
</evidence>
<accession>A0ABT5IB34</accession>
<organism evidence="6 7">
    <name type="scientific">Asticcacaulis currens</name>
    <dbReference type="NCBI Taxonomy" id="2984210"/>
    <lineage>
        <taxon>Bacteria</taxon>
        <taxon>Pseudomonadati</taxon>
        <taxon>Pseudomonadota</taxon>
        <taxon>Alphaproteobacteria</taxon>
        <taxon>Caulobacterales</taxon>
        <taxon>Caulobacteraceae</taxon>
        <taxon>Asticcacaulis</taxon>
    </lineage>
</organism>
<evidence type="ECO:0000313" key="6">
    <source>
        <dbReference type="EMBL" id="MDC7693392.1"/>
    </source>
</evidence>
<dbReference type="InterPro" id="IPR001453">
    <property type="entry name" value="MoaB/Mog_dom"/>
</dbReference>
<dbReference type="EMBL" id="JAQQKW010000002">
    <property type="protein sequence ID" value="MDC7693392.1"/>
    <property type="molecule type" value="Genomic_DNA"/>
</dbReference>
<keyword evidence="4" id="KW-0501">Molybdenum cofactor biosynthesis</keyword>
<dbReference type="PANTHER" id="PTHR43232:SF2">
    <property type="entry name" value="MOLYBDENUM COFACTOR BIOSYNTHESIS PROTEIN B"/>
    <property type="match status" value="1"/>
</dbReference>
<evidence type="ECO:0000256" key="4">
    <source>
        <dbReference type="ARBA" id="ARBA00023150"/>
    </source>
</evidence>
<comment type="pathway">
    <text evidence="1">Cofactor biosynthesis; molybdopterin biosynthesis.</text>
</comment>
<proteinExistence type="inferred from homology"/>
<dbReference type="InterPro" id="IPR036425">
    <property type="entry name" value="MoaB/Mog-like_dom_sf"/>
</dbReference>
<dbReference type="Gene3D" id="3.40.980.10">
    <property type="entry name" value="MoaB/Mog-like domain"/>
    <property type="match status" value="1"/>
</dbReference>
<gene>
    <name evidence="6" type="ORF">PQU94_03735</name>
</gene>
<reference evidence="6 7" key="1">
    <citation type="submission" date="2023-01" db="EMBL/GenBank/DDBJ databases">
        <title>Novel species of the genus Asticcacaulis isolated from rivers.</title>
        <authorList>
            <person name="Lu H."/>
        </authorList>
    </citation>
    <scope>NUCLEOTIDE SEQUENCE [LARGE SCALE GENOMIC DNA]</scope>
    <source>
        <strain evidence="6 7">DXS10W</strain>
    </source>
</reference>
<dbReference type="PANTHER" id="PTHR43232">
    <property type="entry name" value="MOLYBDENUM COFACTOR BIOSYNTHESIS PROTEIN B"/>
    <property type="match status" value="1"/>
</dbReference>
<evidence type="ECO:0000256" key="2">
    <source>
        <dbReference type="ARBA" id="ARBA00006112"/>
    </source>
</evidence>
<evidence type="ECO:0000259" key="5">
    <source>
        <dbReference type="SMART" id="SM00852"/>
    </source>
</evidence>
<evidence type="ECO:0000256" key="3">
    <source>
        <dbReference type="ARBA" id="ARBA00015262"/>
    </source>
</evidence>
<dbReference type="SUPFAM" id="SSF53218">
    <property type="entry name" value="Molybdenum cofactor biosynthesis proteins"/>
    <property type="match status" value="1"/>
</dbReference>
<sequence>MTSDKCRVSACILNVTRNPQGAPTEAMRHLSARLVEAGYEAVEWGEVVSEAGPLRSEVKRRIASPDCRVLVLLGGTGPNPDDITPEALETILEKRFDGFSVLFHVYSHASAGLPGLLSRAVAGIANGTCVLALPASLSALRDIWDNLLFHHLSLDPDICSLVRAGLRAEKKSTVAADGMDIPVDSYAVSQDKI</sequence>
<keyword evidence="7" id="KW-1185">Reference proteome</keyword>
<dbReference type="SMART" id="SM00852">
    <property type="entry name" value="MoCF_biosynth"/>
    <property type="match status" value="1"/>
</dbReference>
<protein>
    <recommendedName>
        <fullName evidence="3">Molybdenum cofactor biosynthesis protein B</fullName>
    </recommendedName>
</protein>
<comment type="similarity">
    <text evidence="2">Belongs to the MoaB/Mog family.</text>
</comment>
<dbReference type="Proteomes" id="UP001216595">
    <property type="component" value="Unassembled WGS sequence"/>
</dbReference>
<comment type="caution">
    <text evidence="6">The sequence shown here is derived from an EMBL/GenBank/DDBJ whole genome shotgun (WGS) entry which is preliminary data.</text>
</comment>
<dbReference type="Pfam" id="PF00994">
    <property type="entry name" value="MoCF_biosynth"/>
    <property type="match status" value="1"/>
</dbReference>